<reference evidence="1 2" key="1">
    <citation type="submission" date="2018-06" db="EMBL/GenBank/DDBJ databases">
        <title>Complete genome of Desulfovibrio marinus P48SEP.</title>
        <authorList>
            <person name="Crispim J.S."/>
            <person name="Vidigal P.M.P."/>
            <person name="Silva L.C.F."/>
            <person name="Araujo L.C."/>
            <person name="Laguardia C.N."/>
            <person name="Dias R.S."/>
            <person name="Sousa M.P."/>
            <person name="Paula S.O."/>
            <person name="Silva C."/>
        </authorList>
    </citation>
    <scope>NUCLEOTIDE SEQUENCE [LARGE SCALE GENOMIC DNA]</scope>
    <source>
        <strain evidence="1 2">P48SEP</strain>
    </source>
</reference>
<evidence type="ECO:0000313" key="1">
    <source>
        <dbReference type="EMBL" id="TVM27319.1"/>
    </source>
</evidence>
<comment type="caution">
    <text evidence="1">The sequence shown here is derived from an EMBL/GenBank/DDBJ whole genome shotgun (WGS) entry which is preliminary data.</text>
</comment>
<evidence type="ECO:0008006" key="3">
    <source>
        <dbReference type="Google" id="ProtNLM"/>
    </source>
</evidence>
<organism evidence="1 2">
    <name type="scientific">Oceanidesulfovibrio marinus</name>
    <dbReference type="NCBI Taxonomy" id="370038"/>
    <lineage>
        <taxon>Bacteria</taxon>
        <taxon>Pseudomonadati</taxon>
        <taxon>Thermodesulfobacteriota</taxon>
        <taxon>Desulfovibrionia</taxon>
        <taxon>Desulfovibrionales</taxon>
        <taxon>Desulfovibrionaceae</taxon>
        <taxon>Oceanidesulfovibrio</taxon>
    </lineage>
</organism>
<dbReference type="SUPFAM" id="SSF53649">
    <property type="entry name" value="Alkaline phosphatase-like"/>
    <property type="match status" value="1"/>
</dbReference>
<sequence length="107" mass="11784">MVLTDYQKVPLQDAFKKAMLGDKERAADDTTYLLYGGYNPLTVQITHILNNKAGLAWTSYSHTAVPIGTSAMGGGEDSFNGYYENTDGAKKIMEFMGVDYTLQMAQN</sequence>
<dbReference type="OrthoDB" id="9794455at2"/>
<evidence type="ECO:0000313" key="2">
    <source>
        <dbReference type="Proteomes" id="UP000434052"/>
    </source>
</evidence>
<dbReference type="AlphaFoldDB" id="A0A6P1Z978"/>
<proteinExistence type="predicted"/>
<dbReference type="InterPro" id="IPR017850">
    <property type="entry name" value="Alkaline_phosphatase_core_sf"/>
</dbReference>
<protein>
    <recommendedName>
        <fullName evidence="3">Alkaline phosphatase</fullName>
    </recommendedName>
</protein>
<dbReference type="Proteomes" id="UP000434052">
    <property type="component" value="Unassembled WGS sequence"/>
</dbReference>
<accession>A0A6P1Z978</accession>
<name>A0A6P1Z978_9BACT</name>
<dbReference type="RefSeq" id="WP_144307586.1">
    <property type="nucleotide sequence ID" value="NZ_QMIF01000184.1"/>
</dbReference>
<gene>
    <name evidence="1" type="ORF">DQK91_22665</name>
</gene>
<dbReference type="EMBL" id="QMIF01000184">
    <property type="protein sequence ID" value="TVM27319.1"/>
    <property type="molecule type" value="Genomic_DNA"/>
</dbReference>